<comment type="cofactor">
    <cofactor evidence="13">
        <name>Mg(2+)</name>
        <dbReference type="ChEBI" id="CHEBI:18420"/>
    </cofactor>
    <cofactor evidence="13">
        <name>Ca(2+)</name>
        <dbReference type="ChEBI" id="CHEBI:29108"/>
    </cofactor>
</comment>
<feature type="binding site" evidence="12">
    <location>
        <position position="253"/>
    </location>
    <ligand>
        <name>Mg(2+)</name>
        <dbReference type="ChEBI" id="CHEBI:18420"/>
    </ligand>
</feature>
<feature type="binding site" evidence="11">
    <location>
        <position position="236"/>
    </location>
    <ligand>
        <name>substrate</name>
    </ligand>
</feature>
<feature type="active site" description="Proton acceptor" evidence="10">
    <location>
        <position position="132"/>
    </location>
</feature>
<keyword evidence="4 12" id="KW-0479">Metal-binding</keyword>
<dbReference type="PANTHER" id="PTHR43069:SF2">
    <property type="entry name" value="FUMARYLACETOACETASE"/>
    <property type="match status" value="1"/>
</dbReference>
<dbReference type="InterPro" id="IPR036663">
    <property type="entry name" value="Fumarylacetoacetase_C_sf"/>
</dbReference>
<dbReference type="Proteomes" id="UP001358417">
    <property type="component" value="Unassembled WGS sequence"/>
</dbReference>
<feature type="binding site" evidence="11">
    <location>
        <position position="127"/>
    </location>
    <ligand>
        <name>substrate</name>
    </ligand>
</feature>
<dbReference type="GO" id="GO:0006559">
    <property type="term" value="P:L-phenylalanine catabolic process"/>
    <property type="evidence" value="ECO:0007669"/>
    <property type="project" value="UniProtKB-UniRule"/>
</dbReference>
<evidence type="ECO:0000256" key="12">
    <source>
        <dbReference type="PIRSR" id="PIRSR605959-3"/>
    </source>
</evidence>
<comment type="catalytic activity">
    <reaction evidence="13">
        <text>4-fumarylacetoacetate + H2O = acetoacetate + fumarate + H(+)</text>
        <dbReference type="Rhea" id="RHEA:10244"/>
        <dbReference type="ChEBI" id="CHEBI:13705"/>
        <dbReference type="ChEBI" id="CHEBI:15377"/>
        <dbReference type="ChEBI" id="CHEBI:15378"/>
        <dbReference type="ChEBI" id="CHEBI:18034"/>
        <dbReference type="ChEBI" id="CHEBI:29806"/>
        <dbReference type="EC" id="3.7.1.2"/>
    </reaction>
</comment>
<comment type="pathway">
    <text evidence="1 13">Amino-acid degradation; L-phenylalanine degradation; acetoacetate and fumarate from L-phenylalanine: step 6/6.</text>
</comment>
<dbReference type="GO" id="GO:0046872">
    <property type="term" value="F:metal ion binding"/>
    <property type="evidence" value="ECO:0007669"/>
    <property type="project" value="UniProtKB-UniRule"/>
</dbReference>
<dbReference type="GeneID" id="89981091"/>
<dbReference type="GO" id="GO:0004334">
    <property type="term" value="F:fumarylacetoacetase activity"/>
    <property type="evidence" value="ECO:0007669"/>
    <property type="project" value="UniProtKB-UniRule"/>
</dbReference>
<proteinExistence type="inferred from homology"/>
<feature type="domain" description="Fumarylacetoacetase N-terminal" evidence="15">
    <location>
        <begin position="16"/>
        <end position="117"/>
    </location>
</feature>
<dbReference type="InterPro" id="IPR005959">
    <property type="entry name" value="Fumarylacetoacetase"/>
</dbReference>
<dbReference type="PANTHER" id="PTHR43069">
    <property type="entry name" value="FUMARYLACETOACETASE"/>
    <property type="match status" value="1"/>
</dbReference>
<feature type="binding site" evidence="12">
    <location>
        <position position="197"/>
    </location>
    <ligand>
        <name>Ca(2+)</name>
        <dbReference type="ChEBI" id="CHEBI:29108"/>
    </ligand>
</feature>
<dbReference type="EMBL" id="JAVRRD010000009">
    <property type="protein sequence ID" value="KAK5055205.1"/>
    <property type="molecule type" value="Genomic_DNA"/>
</dbReference>
<keyword evidence="8 13" id="KW-0828">Tyrosine catabolism</keyword>
<comment type="caution">
    <text evidence="16">The sequence shown here is derived from an EMBL/GenBank/DDBJ whole genome shotgun (WGS) entry which is preliminary data.</text>
</comment>
<evidence type="ECO:0000259" key="14">
    <source>
        <dbReference type="Pfam" id="PF01557"/>
    </source>
</evidence>
<gene>
    <name evidence="16" type="ORF">LTR84_012954</name>
</gene>
<accession>A0AAV9NDJ2</accession>
<dbReference type="Pfam" id="PF09298">
    <property type="entry name" value="FAA_hydrolase_N"/>
    <property type="match status" value="1"/>
</dbReference>
<feature type="domain" description="Fumarylacetoacetase-like C-terminal" evidence="14">
    <location>
        <begin position="124"/>
        <end position="414"/>
    </location>
</feature>
<sequence length="428" mass="46962">MGFKPVVPESSPFTLQNIPFGVVSTQQDPSPRCATAIGEHAVDLRTLSKAGFFNDTEVTEALSQLIETLRQANLNVFAALPSKTRTAVREQLISALKDGSLPEESALKLSEVQSHLPVNIPDYTDFFCSLEHCQNCAPMSGGKIPENFFNSPSAYNGRASSVIPSPSLVRRPRGVYWKPGNKEAEYGVSKLVDFELEMGYVVSKPVPYGETMKVDDAPEHIFGFVLLNDWSSRDIQIHEMPPLGPFNSKSFGTTISPWIITLDALDAFRTAPKHKTNPLEHLRFADFNRGTFDIKLAVHLERDGQRHKLCTSNLSYLYWTPFQQLTHHASANCGIRTGDTMGTGTISGDGVGEDGKKYELGCLFEATQHATKPLKFEGGVEVGYLRDGDSVVLSAWCEDASGNQVLGFGECRGQLVGPNAPIKNVTNY</sequence>
<feature type="binding site" evidence="11">
    <location>
        <position position="345"/>
    </location>
    <ligand>
        <name>substrate</name>
    </ligand>
</feature>
<dbReference type="SUPFAM" id="SSF63433">
    <property type="entry name" value="Fumarylacetoacetate hydrolase, FAH, N-terminal domain"/>
    <property type="match status" value="1"/>
</dbReference>
<evidence type="ECO:0000256" key="11">
    <source>
        <dbReference type="PIRSR" id="PIRSR605959-2"/>
    </source>
</evidence>
<dbReference type="AlphaFoldDB" id="A0AAV9NDJ2"/>
<evidence type="ECO:0000313" key="17">
    <source>
        <dbReference type="Proteomes" id="UP001358417"/>
    </source>
</evidence>
<evidence type="ECO:0000313" key="16">
    <source>
        <dbReference type="EMBL" id="KAK5055205.1"/>
    </source>
</evidence>
<evidence type="ECO:0000256" key="7">
    <source>
        <dbReference type="ARBA" id="ARBA00022842"/>
    </source>
</evidence>
<dbReference type="RefSeq" id="XP_064707636.1">
    <property type="nucleotide sequence ID" value="XM_064856460.1"/>
</dbReference>
<name>A0AAV9NDJ2_9EURO</name>
<dbReference type="Gene3D" id="3.90.850.10">
    <property type="entry name" value="Fumarylacetoacetase-like, C-terminal domain"/>
    <property type="match status" value="1"/>
</dbReference>
<evidence type="ECO:0000256" key="13">
    <source>
        <dbReference type="RuleBase" id="RU366008"/>
    </source>
</evidence>
<evidence type="ECO:0000256" key="2">
    <source>
        <dbReference type="ARBA" id="ARBA00010211"/>
    </source>
</evidence>
<organism evidence="16 17">
    <name type="scientific">Exophiala bonariae</name>
    <dbReference type="NCBI Taxonomy" id="1690606"/>
    <lineage>
        <taxon>Eukaryota</taxon>
        <taxon>Fungi</taxon>
        <taxon>Dikarya</taxon>
        <taxon>Ascomycota</taxon>
        <taxon>Pezizomycotina</taxon>
        <taxon>Eurotiomycetes</taxon>
        <taxon>Chaetothyriomycetidae</taxon>
        <taxon>Chaetothyriales</taxon>
        <taxon>Herpotrichiellaceae</taxon>
        <taxon>Exophiala</taxon>
    </lineage>
</organism>
<feature type="binding site" evidence="12">
    <location>
        <position position="249"/>
    </location>
    <ligand>
        <name>Mg(2+)</name>
        <dbReference type="ChEBI" id="CHEBI:18420"/>
    </ligand>
</feature>
<evidence type="ECO:0000256" key="1">
    <source>
        <dbReference type="ARBA" id="ARBA00004782"/>
    </source>
</evidence>
<dbReference type="Gene3D" id="2.30.30.230">
    <property type="entry name" value="Fumarylacetoacetase, N-terminal domain"/>
    <property type="match status" value="1"/>
</dbReference>
<keyword evidence="7 12" id="KW-0460">Magnesium</keyword>
<feature type="binding site" evidence="12">
    <location>
        <position position="195"/>
    </location>
    <ligand>
        <name>Ca(2+)</name>
        <dbReference type="ChEBI" id="CHEBI:29108"/>
    </ligand>
</feature>
<evidence type="ECO:0000256" key="4">
    <source>
        <dbReference type="ARBA" id="ARBA00022723"/>
    </source>
</evidence>
<keyword evidence="5 13" id="KW-0378">Hydrolase</keyword>
<evidence type="ECO:0000256" key="9">
    <source>
        <dbReference type="ARBA" id="ARBA00023232"/>
    </source>
</evidence>
<dbReference type="InterPro" id="IPR011234">
    <property type="entry name" value="Fumarylacetoacetase-like_C"/>
</dbReference>
<evidence type="ECO:0000256" key="8">
    <source>
        <dbReference type="ARBA" id="ARBA00022878"/>
    </source>
</evidence>
<feature type="binding site" evidence="12">
    <location>
        <position position="229"/>
    </location>
    <ligand>
        <name>Ca(2+)</name>
        <dbReference type="ChEBI" id="CHEBI:29108"/>
    </ligand>
</feature>
<evidence type="ECO:0000256" key="6">
    <source>
        <dbReference type="ARBA" id="ARBA00022837"/>
    </source>
</evidence>
<keyword evidence="17" id="KW-1185">Reference proteome</keyword>
<feature type="binding site" evidence="12">
    <location>
        <position position="229"/>
    </location>
    <ligand>
        <name>Mg(2+)</name>
        <dbReference type="ChEBI" id="CHEBI:18420"/>
    </ligand>
</feature>
<protein>
    <recommendedName>
        <fullName evidence="3 13">Fumarylacetoacetase</fullName>
        <ecNumber evidence="3 13">3.7.1.2</ecNumber>
    </recommendedName>
    <alternativeName>
        <fullName evidence="13">Fumarylacetoacetate hydrolase</fullName>
    </alternativeName>
</protein>
<evidence type="ECO:0000259" key="15">
    <source>
        <dbReference type="Pfam" id="PF09298"/>
    </source>
</evidence>
<reference evidence="16 17" key="1">
    <citation type="submission" date="2023-08" db="EMBL/GenBank/DDBJ databases">
        <title>Black Yeasts Isolated from many extreme environments.</title>
        <authorList>
            <person name="Coleine C."/>
            <person name="Stajich J.E."/>
            <person name="Selbmann L."/>
        </authorList>
    </citation>
    <scope>NUCLEOTIDE SEQUENCE [LARGE SCALE GENOMIC DNA]</scope>
    <source>
        <strain evidence="16 17">CCFEE 5792</strain>
    </source>
</reference>
<evidence type="ECO:0000256" key="10">
    <source>
        <dbReference type="PIRSR" id="PIRSR605959-1"/>
    </source>
</evidence>
<evidence type="ECO:0000256" key="3">
    <source>
        <dbReference type="ARBA" id="ARBA00012094"/>
    </source>
</evidence>
<dbReference type="GO" id="GO:0006572">
    <property type="term" value="P:L-tyrosine catabolic process"/>
    <property type="evidence" value="ECO:0007669"/>
    <property type="project" value="UniProtKB-UniRule"/>
</dbReference>
<feature type="binding site" evidence="12">
    <location>
        <position position="125"/>
    </location>
    <ligand>
        <name>Ca(2+)</name>
        <dbReference type="ChEBI" id="CHEBI:29108"/>
    </ligand>
</feature>
<dbReference type="SUPFAM" id="SSF56529">
    <property type="entry name" value="FAH"/>
    <property type="match status" value="1"/>
</dbReference>
<dbReference type="Pfam" id="PF01557">
    <property type="entry name" value="FAA_hydrolase"/>
    <property type="match status" value="1"/>
</dbReference>
<keyword evidence="9 13" id="KW-0585">Phenylalanine catabolism</keyword>
<dbReference type="InterPro" id="IPR015377">
    <property type="entry name" value="Fumarylacetoacetase_N"/>
</dbReference>
<dbReference type="InterPro" id="IPR036462">
    <property type="entry name" value="Fumarylacetoacetase_N_sf"/>
</dbReference>
<dbReference type="EC" id="3.7.1.2" evidence="3 13"/>
<comment type="similarity">
    <text evidence="2 13">Belongs to the FAH family.</text>
</comment>
<dbReference type="GO" id="GO:1902000">
    <property type="term" value="P:homogentisate catabolic process"/>
    <property type="evidence" value="ECO:0007669"/>
    <property type="project" value="TreeGrafter"/>
</dbReference>
<evidence type="ECO:0000256" key="5">
    <source>
        <dbReference type="ARBA" id="ARBA00022801"/>
    </source>
</evidence>
<keyword evidence="6 12" id="KW-0106">Calcium</keyword>